<dbReference type="PROSITE" id="PS52016">
    <property type="entry name" value="TONB_DEPENDENT_REC_3"/>
    <property type="match status" value="1"/>
</dbReference>
<keyword evidence="10 11" id="KW-0998">Cell outer membrane</keyword>
<dbReference type="SUPFAM" id="SSF56935">
    <property type="entry name" value="Porins"/>
    <property type="match status" value="1"/>
</dbReference>
<evidence type="ECO:0000256" key="7">
    <source>
        <dbReference type="ARBA" id="ARBA00023065"/>
    </source>
</evidence>
<dbReference type="InterPro" id="IPR039426">
    <property type="entry name" value="TonB-dep_rcpt-like"/>
</dbReference>
<accession>A0A2A4FZ03</accession>
<dbReference type="Pfam" id="PF00593">
    <property type="entry name" value="TonB_dep_Rec_b-barrel"/>
    <property type="match status" value="1"/>
</dbReference>
<evidence type="ECO:0000256" key="5">
    <source>
        <dbReference type="ARBA" id="ARBA00022692"/>
    </source>
</evidence>
<keyword evidence="16" id="KW-1185">Reference proteome</keyword>
<evidence type="ECO:0000256" key="3">
    <source>
        <dbReference type="ARBA" id="ARBA00022452"/>
    </source>
</evidence>
<keyword evidence="2 11" id="KW-0813">Transport</keyword>
<dbReference type="EMBL" id="NWUF01000006">
    <property type="protein sequence ID" value="PCE42729.1"/>
    <property type="molecule type" value="Genomic_DNA"/>
</dbReference>
<dbReference type="OrthoDB" id="9760333at2"/>
<evidence type="ECO:0000256" key="8">
    <source>
        <dbReference type="ARBA" id="ARBA00023077"/>
    </source>
</evidence>
<dbReference type="Proteomes" id="UP000218934">
    <property type="component" value="Unassembled WGS sequence"/>
</dbReference>
<feature type="domain" description="TonB-dependent receptor-like beta-barrel" evidence="13">
    <location>
        <begin position="319"/>
        <end position="791"/>
    </location>
</feature>
<evidence type="ECO:0000256" key="4">
    <source>
        <dbReference type="ARBA" id="ARBA00022496"/>
    </source>
</evidence>
<keyword evidence="3 11" id="KW-1134">Transmembrane beta strand</keyword>
<keyword evidence="8 12" id="KW-0798">TonB box</keyword>
<dbReference type="AlphaFoldDB" id="A0A2A4FZ03"/>
<keyword evidence="4" id="KW-0410">Iron transport</keyword>
<reference evidence="15 16" key="1">
    <citation type="submission" date="2017-09" db="EMBL/GenBank/DDBJ databases">
        <title>The Catabolism of 3,6-Dichlorosalicylic acid is Initiated by the Cytochrome P450 Monooxygenase DsmABC in Rhizorhabdus dicambivorans Ndbn-20.</title>
        <authorList>
            <person name="Na L."/>
        </authorList>
    </citation>
    <scope>NUCLEOTIDE SEQUENCE [LARGE SCALE GENOMIC DNA]</scope>
    <source>
        <strain evidence="15 16">Ndbn-20m</strain>
    </source>
</reference>
<dbReference type="CDD" id="cd01347">
    <property type="entry name" value="ligand_gated_channel"/>
    <property type="match status" value="1"/>
</dbReference>
<dbReference type="KEGG" id="rdi:CMV14_03635"/>
<feature type="domain" description="TonB-dependent receptor plug" evidence="14">
    <location>
        <begin position="115"/>
        <end position="222"/>
    </location>
</feature>
<evidence type="ECO:0000256" key="12">
    <source>
        <dbReference type="RuleBase" id="RU003357"/>
    </source>
</evidence>
<dbReference type="Pfam" id="PF07715">
    <property type="entry name" value="Plug"/>
    <property type="match status" value="1"/>
</dbReference>
<name>A0A2A4FZ03_9SPHN</name>
<evidence type="ECO:0000256" key="9">
    <source>
        <dbReference type="ARBA" id="ARBA00023136"/>
    </source>
</evidence>
<organism evidence="15 16">
    <name type="scientific">Rhizorhabdus dicambivorans</name>
    <dbReference type="NCBI Taxonomy" id="1850238"/>
    <lineage>
        <taxon>Bacteria</taxon>
        <taxon>Pseudomonadati</taxon>
        <taxon>Pseudomonadota</taxon>
        <taxon>Alphaproteobacteria</taxon>
        <taxon>Sphingomonadales</taxon>
        <taxon>Sphingomonadaceae</taxon>
        <taxon>Rhizorhabdus</taxon>
    </lineage>
</organism>
<dbReference type="InterPro" id="IPR012910">
    <property type="entry name" value="Plug_dom"/>
</dbReference>
<keyword evidence="6" id="KW-0408">Iron</keyword>
<keyword evidence="15" id="KW-0675">Receptor</keyword>
<dbReference type="InterPro" id="IPR000531">
    <property type="entry name" value="Beta-barrel_TonB"/>
</dbReference>
<dbReference type="PANTHER" id="PTHR32552:SF81">
    <property type="entry name" value="TONB-DEPENDENT OUTER MEMBRANE RECEPTOR"/>
    <property type="match status" value="1"/>
</dbReference>
<proteinExistence type="inferred from homology"/>
<gene>
    <name evidence="15" type="ORF">COO09_07770</name>
</gene>
<keyword evidence="5 11" id="KW-0812">Transmembrane</keyword>
<dbReference type="InterPro" id="IPR036942">
    <property type="entry name" value="Beta-barrel_TonB_sf"/>
</dbReference>
<evidence type="ECO:0000256" key="2">
    <source>
        <dbReference type="ARBA" id="ARBA00022448"/>
    </source>
</evidence>
<evidence type="ECO:0000259" key="14">
    <source>
        <dbReference type="Pfam" id="PF07715"/>
    </source>
</evidence>
<dbReference type="PANTHER" id="PTHR32552">
    <property type="entry name" value="FERRICHROME IRON RECEPTOR-RELATED"/>
    <property type="match status" value="1"/>
</dbReference>
<comment type="similarity">
    <text evidence="11 12">Belongs to the TonB-dependent receptor family.</text>
</comment>
<evidence type="ECO:0000313" key="15">
    <source>
        <dbReference type="EMBL" id="PCE42729.1"/>
    </source>
</evidence>
<evidence type="ECO:0000256" key="10">
    <source>
        <dbReference type="ARBA" id="ARBA00023237"/>
    </source>
</evidence>
<protein>
    <submittedName>
        <fullName evidence="15">TonB-dependent receptor</fullName>
    </submittedName>
</protein>
<dbReference type="Gene3D" id="2.40.170.20">
    <property type="entry name" value="TonB-dependent receptor, beta-barrel domain"/>
    <property type="match status" value="1"/>
</dbReference>
<sequence length="828" mass="88806">MAREISPKRCATLASRMCAMSPLPRTITSRPRRPPFFTACASPWAGRVDAHRNHKTGRNHMRNLKKGLTGTALAIVLTPPAATWAQSAGSGVQEEGAQAVPDEIVVTAQKREQRLIDVPSAVTAVSGDALTQRNLTRIEQFAAFTPGISFSEGLTGPQLTVRGLNASGQGATTAILVDDVPLTSSSSYQQSTTPNFDTYDLERIEVLRGPQGTLYGASALGGLIKYVTKAPNLAHFEGSAQLELNHVDKGQTGGSVRAAVNLPVVQDSVAIRVSGLYERLPGFIDNPLGNASDVNSGERYGVRAGLLWQASPEFSVRLSGIWQRDDRDAPASIDLVGAALTPATPPANATSIAYGGELQRNLRLGEPIKRRSQVYSATLNYDADFASITSITSLAKMNFQRRKVLTHYNAAPGVTFGDVLSGAYGQPVDIRSNDFTTVRRINQEIRLASAPGSGPIDYLAGLFYTREKSSITQLFDVTSVTTPPVILTVPVPGGGLSVPARYREVAGFAQLTWHPLPNVDVTGGARYSRNRQRSQTTRFAGFVSQSFVDVTDQPSKTKEEKVTWSGAISWHPAERVTVYARAATGYRPGGPNLALATQPPGYRTSYGPDTTVNYELGAKGELFDRRLSFDVSVFTVDWTNIQIPTSVVDPDTGVPNNFTDNGGKARSRGVEYAMRLAASPQLSLFVNGAYTDANLRLAVPGIGGARGDRLPYVPTFTNTAGFDYRVPIGGEATTFVGADWTYVGSRNSDFIVGGLAAPQTGHQRLPSYHTVNLQGGVEFGQHRLALYVTNVGNARGLYYYLSGDGAGGTGNGIVQQPRTFGVRFSSNF</sequence>
<comment type="caution">
    <text evidence="15">The sequence shown here is derived from an EMBL/GenBank/DDBJ whole genome shotgun (WGS) entry which is preliminary data.</text>
</comment>
<comment type="subcellular location">
    <subcellularLocation>
        <location evidence="1 11">Cell outer membrane</location>
        <topology evidence="1 11">Multi-pass membrane protein</topology>
    </subcellularLocation>
</comment>
<dbReference type="GO" id="GO:0006826">
    <property type="term" value="P:iron ion transport"/>
    <property type="evidence" value="ECO:0007669"/>
    <property type="project" value="UniProtKB-KW"/>
</dbReference>
<keyword evidence="7" id="KW-0406">Ion transport</keyword>
<evidence type="ECO:0000256" key="1">
    <source>
        <dbReference type="ARBA" id="ARBA00004571"/>
    </source>
</evidence>
<evidence type="ECO:0000256" key="11">
    <source>
        <dbReference type="PROSITE-ProRule" id="PRU01360"/>
    </source>
</evidence>
<evidence type="ECO:0000259" key="13">
    <source>
        <dbReference type="Pfam" id="PF00593"/>
    </source>
</evidence>
<evidence type="ECO:0000256" key="6">
    <source>
        <dbReference type="ARBA" id="ARBA00023004"/>
    </source>
</evidence>
<dbReference type="GO" id="GO:0009279">
    <property type="term" value="C:cell outer membrane"/>
    <property type="evidence" value="ECO:0007669"/>
    <property type="project" value="UniProtKB-SubCell"/>
</dbReference>
<keyword evidence="9 11" id="KW-0472">Membrane</keyword>
<evidence type="ECO:0000313" key="16">
    <source>
        <dbReference type="Proteomes" id="UP000218934"/>
    </source>
</evidence>